<comment type="catalytic activity">
    <reaction evidence="32">
        <text>decanoyl-CoA + acetyl-CoA = 3-oxododecanoyl-CoA + CoA</text>
        <dbReference type="Rhea" id="RHEA:31183"/>
        <dbReference type="ChEBI" id="CHEBI:57287"/>
        <dbReference type="ChEBI" id="CHEBI:57288"/>
        <dbReference type="ChEBI" id="CHEBI:61430"/>
        <dbReference type="ChEBI" id="CHEBI:62615"/>
    </reaction>
    <physiologicalReaction direction="right-to-left" evidence="32">
        <dbReference type="Rhea" id="RHEA:31185"/>
    </physiologicalReaction>
</comment>
<dbReference type="InterPro" id="IPR020616">
    <property type="entry name" value="Thiolase_N"/>
</dbReference>
<evidence type="ECO:0000256" key="12">
    <source>
        <dbReference type="ARBA" id="ARBA00023128"/>
    </source>
</evidence>
<evidence type="ECO:0000256" key="14">
    <source>
        <dbReference type="ARBA" id="ARBA00023315"/>
    </source>
</evidence>
<keyword evidence="44" id="KW-1185">Reference proteome</keyword>
<dbReference type="PROSITE" id="PS00737">
    <property type="entry name" value="THIOLASE_2"/>
    <property type="match status" value="1"/>
</dbReference>
<dbReference type="GO" id="GO:0005777">
    <property type="term" value="C:peroxisome"/>
    <property type="evidence" value="ECO:0007669"/>
    <property type="project" value="UniProtKB-SubCell"/>
</dbReference>
<sequence length="648" mass="70828">MSQLLRRVHGFSRHLCEWTQRSTMAPGKKNRVFVIGVGMTKFDKPGAREGDYPDMAKEAGERALADAGIPYSAIEQACVGYVYGDSTCGQRAIYHSLGLTGIPIINVNNNCSTGSTALFMARQLVQGGLSDCVLALGFEKMERGSLSAKYMDRTNPMDKHIEVMINRYGMAAAPAAPQMFGNAGREHMEKYGTKPEHFAKIAWKNHKHSTNNPYSQFQDEYSLEQVMKSRKVFDFLTLLQCCPTSDGAGAAVLASEPFVRKYHLQNQAVEIVAQEMVTDLTSTFEENSCIKMVGYDMSQLAAKKCFEAAGLKPNDVDVVELHDCFSANELITYEALGLCPEGKAGELIDRGDNTYGGKFVINPSGGLISKGHPLGATGLAQCAELCWQLRGMAGQRQVSGAKVALQHNIGLGGAVVVTLYKMGFPEEARSRVGAVLTSSGSGLEGFKAYPVFKEIEKHLQQEGAQLVKKIGGVFAFKVKDGPGGKEATWIVDVKNGNGSVTNDPGKKADCTLSLNDEDLLDLMTGKLNPQTAFFKGKLKVAGNMGMAMKLQNLQIAPGKAKLSNPLLQLDQASHVRGKVVLLAARWRRLVAAVLLVLVVHHLLDAYHGFGLTYKRHLMDMRMNKKKCQNHLINRQHPQELKINSKLKL</sequence>
<evidence type="ECO:0000256" key="5">
    <source>
        <dbReference type="ARBA" id="ARBA00014545"/>
    </source>
</evidence>
<dbReference type="InterPro" id="IPR036527">
    <property type="entry name" value="SCP2_sterol-bd_dom_sf"/>
</dbReference>
<dbReference type="Gene3D" id="3.40.47.10">
    <property type="match status" value="1"/>
</dbReference>
<comment type="function">
    <text evidence="28">Mediates the transfer of all common phospholipids, cholesterol and gangliosides from the endoplasmic reticulum to the plasma membrane. May play a role in regulating steroidogenesis. Stimulates the microsomal conversion of 7-dehydrocholesterol to cholesterol. Also binds fatty acids and fatty acyl Coenzyme A (CoA) such as phytanoyl-CoA. Involved in the regulation phospholipid synthesis in endoplasmic reticulum enhancing the incorporation of exogenous fatty acid into glycerides. Seems to stimulate the rate-limiting step in phosphatidic acid formation mediated by GPAT3. Isoforms SCP2 and SCPx cooperate in peroxisomal oxidation of certain naturally occurring tetramethyl-branched fatty acyl-CoAs.</text>
</comment>
<keyword evidence="39" id="KW-0812">Transmembrane</keyword>
<protein>
    <recommendedName>
        <fullName evidence="5">Sterol carrier protein 2</fullName>
        <ecNumber evidence="15">2.3.1.155</ecNumber>
        <ecNumber evidence="16">2.3.1.16</ecNumber>
        <ecNumber evidence="4">2.3.1.176</ecNumber>
    </recommendedName>
    <alternativeName>
        <fullName evidence="25">Acetyl-CoA C-myristoyltransferase</fullName>
    </alternativeName>
    <alternativeName>
        <fullName evidence="22">Non-specific lipid-transfer protein</fullName>
    </alternativeName>
    <alternativeName>
        <fullName evidence="26">Propanoyl-CoA C-acyltransferase</fullName>
    </alternativeName>
    <alternativeName>
        <fullName evidence="21">SCP-2/3-oxoacyl-CoA thiolase</fullName>
    </alternativeName>
    <alternativeName>
        <fullName evidence="23">SCP-2/thiolase</fullName>
    </alternativeName>
    <alternativeName>
        <fullName evidence="24">SCP-chi</fullName>
    </alternativeName>
    <alternativeName>
        <fullName evidence="27">Sterol carrier protein X</fullName>
    </alternativeName>
</protein>
<comment type="catalytic activity">
    <reaction evidence="34">
        <text>an acyl-CoA + acetyl-CoA = a 3-oxoacyl-CoA + CoA</text>
        <dbReference type="Rhea" id="RHEA:21564"/>
        <dbReference type="ChEBI" id="CHEBI:57287"/>
        <dbReference type="ChEBI" id="CHEBI:57288"/>
        <dbReference type="ChEBI" id="CHEBI:58342"/>
        <dbReference type="ChEBI" id="CHEBI:90726"/>
        <dbReference type="EC" id="2.3.1.16"/>
    </reaction>
    <physiologicalReaction direction="right-to-left" evidence="34">
        <dbReference type="Rhea" id="RHEA:21566"/>
    </physiologicalReaction>
</comment>
<keyword evidence="39" id="KW-1133">Transmembrane helix</keyword>
<evidence type="ECO:0000256" key="39">
    <source>
        <dbReference type="SAM" id="Phobius"/>
    </source>
</evidence>
<dbReference type="GeneTree" id="ENSGT00940000154327"/>
<evidence type="ECO:0000256" key="27">
    <source>
        <dbReference type="ARBA" id="ARBA00033178"/>
    </source>
</evidence>
<dbReference type="AlphaFoldDB" id="A0A3Q2VN14"/>
<dbReference type="Gene3D" id="3.30.1050.10">
    <property type="entry name" value="SCP2 sterol-binding domain"/>
    <property type="match status" value="1"/>
</dbReference>
<evidence type="ECO:0000256" key="17">
    <source>
        <dbReference type="ARBA" id="ARBA00024471"/>
    </source>
</evidence>
<keyword evidence="7" id="KW-0963">Cytoplasm</keyword>
<dbReference type="STRING" id="8153.ENSHBUP00000013015"/>
<evidence type="ECO:0000256" key="32">
    <source>
        <dbReference type="ARBA" id="ARBA00048004"/>
    </source>
</evidence>
<evidence type="ECO:0000313" key="43">
    <source>
        <dbReference type="Ensembl" id="ENSHBUP00000013015.1"/>
    </source>
</evidence>
<comment type="catalytic activity">
    <reaction evidence="30">
        <text>tetradecanoyl-CoA + acetyl-CoA = 3-oxohexadecanoyl-CoA + CoA</text>
        <dbReference type="Rhea" id="RHEA:18161"/>
        <dbReference type="ChEBI" id="CHEBI:57287"/>
        <dbReference type="ChEBI" id="CHEBI:57288"/>
        <dbReference type="ChEBI" id="CHEBI:57349"/>
        <dbReference type="ChEBI" id="CHEBI:57385"/>
        <dbReference type="EC" id="2.3.1.155"/>
    </reaction>
    <physiologicalReaction direction="right-to-left" evidence="30">
        <dbReference type="Rhea" id="RHEA:18163"/>
    </physiologicalReaction>
</comment>
<evidence type="ECO:0000256" key="29">
    <source>
        <dbReference type="ARBA" id="ARBA00045994"/>
    </source>
</evidence>
<evidence type="ECO:0000256" key="6">
    <source>
        <dbReference type="ARBA" id="ARBA00022448"/>
    </source>
</evidence>
<evidence type="ECO:0000313" key="44">
    <source>
        <dbReference type="Proteomes" id="UP000264840"/>
    </source>
</evidence>
<dbReference type="InterPro" id="IPR016039">
    <property type="entry name" value="Thiolase-like"/>
</dbReference>
<evidence type="ECO:0000256" key="15">
    <source>
        <dbReference type="ARBA" id="ARBA00024058"/>
    </source>
</evidence>
<dbReference type="EC" id="2.3.1.16" evidence="16"/>
<accession>A0A3Q2VN14</accession>
<evidence type="ECO:0000256" key="22">
    <source>
        <dbReference type="ARBA" id="ARBA00030851"/>
    </source>
</evidence>
<evidence type="ECO:0000259" key="42">
    <source>
        <dbReference type="Pfam" id="PF22691"/>
    </source>
</evidence>
<evidence type="ECO:0000256" key="34">
    <source>
        <dbReference type="ARBA" id="ARBA00049178"/>
    </source>
</evidence>
<dbReference type="InterPro" id="IPR055140">
    <property type="entry name" value="Thiolase_C_2"/>
</dbReference>
<keyword evidence="39" id="KW-0472">Membrane</keyword>
<keyword evidence="10" id="KW-0443">Lipid metabolism</keyword>
<evidence type="ECO:0000256" key="16">
    <source>
        <dbReference type="ARBA" id="ARBA00024073"/>
    </source>
</evidence>
<dbReference type="Pfam" id="PF22691">
    <property type="entry name" value="Thiolase_C_1"/>
    <property type="match status" value="1"/>
</dbReference>
<dbReference type="GO" id="GO:0050633">
    <property type="term" value="F:acetyl-CoA C-myristoyltransferase activity"/>
    <property type="evidence" value="ECO:0007669"/>
    <property type="project" value="UniProtKB-EC"/>
</dbReference>
<comment type="catalytic activity">
    <reaction evidence="37">
        <text>3-oxohexadecanedioyl-CoA + CoA = tetradecanedioyl-CoA + acetyl-CoA</text>
        <dbReference type="Rhea" id="RHEA:40343"/>
        <dbReference type="ChEBI" id="CHEBI:57287"/>
        <dbReference type="ChEBI" id="CHEBI:57288"/>
        <dbReference type="ChEBI" id="CHEBI:77081"/>
        <dbReference type="ChEBI" id="CHEBI:77084"/>
    </reaction>
    <physiologicalReaction direction="left-to-right" evidence="37">
        <dbReference type="Rhea" id="RHEA:40344"/>
    </physiologicalReaction>
</comment>
<dbReference type="FunFam" id="3.40.47.10:FF:000016">
    <property type="entry name" value="Non-specific lipid-transfer protein"/>
    <property type="match status" value="1"/>
</dbReference>
<evidence type="ECO:0000256" key="30">
    <source>
        <dbReference type="ARBA" id="ARBA00047485"/>
    </source>
</evidence>
<dbReference type="GO" id="GO:0005739">
    <property type="term" value="C:mitochondrion"/>
    <property type="evidence" value="ECO:0007669"/>
    <property type="project" value="UniProtKB-SubCell"/>
</dbReference>
<evidence type="ECO:0000256" key="35">
    <source>
        <dbReference type="ARBA" id="ARBA00049268"/>
    </source>
</evidence>
<evidence type="ECO:0000256" key="37">
    <source>
        <dbReference type="ARBA" id="ARBA00049306"/>
    </source>
</evidence>
<dbReference type="NCBIfam" id="NF006102">
    <property type="entry name" value="PRK08256.1"/>
    <property type="match status" value="1"/>
</dbReference>
<evidence type="ECO:0000256" key="38">
    <source>
        <dbReference type="ARBA" id="ARBA00049542"/>
    </source>
</evidence>
<evidence type="ECO:0000259" key="41">
    <source>
        <dbReference type="Pfam" id="PF02036"/>
    </source>
</evidence>
<dbReference type="PANTHER" id="PTHR42870">
    <property type="entry name" value="ACETYL-COA C-ACETYLTRANSFERASE"/>
    <property type="match status" value="1"/>
</dbReference>
<proteinExistence type="predicted"/>
<comment type="catalytic activity">
    <reaction evidence="36">
        <text>dodecanoyl-CoA + acetyl-CoA = 3-oxotetradecanoyl-CoA + CoA</text>
        <dbReference type="Rhea" id="RHEA:31091"/>
        <dbReference type="ChEBI" id="CHEBI:57287"/>
        <dbReference type="ChEBI" id="CHEBI:57288"/>
        <dbReference type="ChEBI" id="CHEBI:57375"/>
        <dbReference type="ChEBI" id="CHEBI:62543"/>
    </reaction>
    <physiologicalReaction direction="right-to-left" evidence="36">
        <dbReference type="Rhea" id="RHEA:31093"/>
    </physiologicalReaction>
</comment>
<evidence type="ECO:0000256" key="26">
    <source>
        <dbReference type="ARBA" id="ARBA00032316"/>
    </source>
</evidence>
<evidence type="ECO:0000256" key="13">
    <source>
        <dbReference type="ARBA" id="ARBA00023140"/>
    </source>
</evidence>
<comment type="catalytic activity">
    <reaction evidence="31">
        <text>hexanoyl-CoA + acetyl-CoA = 3-oxooctanoyl-CoA + CoA</text>
        <dbReference type="Rhea" id="RHEA:31203"/>
        <dbReference type="ChEBI" id="CHEBI:57287"/>
        <dbReference type="ChEBI" id="CHEBI:57288"/>
        <dbReference type="ChEBI" id="CHEBI:62619"/>
        <dbReference type="ChEBI" id="CHEBI:62620"/>
    </reaction>
    <physiologicalReaction direction="right-to-left" evidence="31">
        <dbReference type="Rhea" id="RHEA:31205"/>
    </physiologicalReaction>
</comment>
<dbReference type="EC" id="2.3.1.176" evidence="4"/>
<evidence type="ECO:0000256" key="33">
    <source>
        <dbReference type="ARBA" id="ARBA00048553"/>
    </source>
</evidence>
<evidence type="ECO:0000256" key="20">
    <source>
        <dbReference type="ARBA" id="ARBA00029287"/>
    </source>
</evidence>
<comment type="function">
    <text evidence="29">Plays a crucial role in the peroxisomal oxidation of branched-chain fatty acids. Catalyzes the last step of the peroxisomal beta-oxidation of branched chain fatty acids and the side chain of the bile acid intermediates di- and trihydroxycoprostanic acids (DHCA and THCA). Also active with medium and long straight chain 3-oxoacyl-CoAs. Stimulates the microsomal conversion of 7-dehydrocholesterol to cholesterol and transfers phosphatidylcholine and 7-dehydrocholesterol between membrances, in vitro. Isoforms SCP2 and SCPx cooperate in peroxisomal oxidation of certain naturally occurring tetramethyl-branched fatty acyl-CoAs.</text>
</comment>
<keyword evidence="6" id="KW-0813">Transport</keyword>
<name>A0A3Q2VN14_HAPBU</name>
<organism evidence="43 44">
    <name type="scientific">Haplochromis burtoni</name>
    <name type="common">Burton's mouthbrooder</name>
    <name type="synonym">Chromis burtoni</name>
    <dbReference type="NCBI Taxonomy" id="8153"/>
    <lineage>
        <taxon>Eukaryota</taxon>
        <taxon>Metazoa</taxon>
        <taxon>Chordata</taxon>
        <taxon>Craniata</taxon>
        <taxon>Vertebrata</taxon>
        <taxon>Euteleostomi</taxon>
        <taxon>Actinopterygii</taxon>
        <taxon>Neopterygii</taxon>
        <taxon>Teleostei</taxon>
        <taxon>Neoteleostei</taxon>
        <taxon>Acanthomorphata</taxon>
        <taxon>Ovalentaria</taxon>
        <taxon>Cichlomorphae</taxon>
        <taxon>Cichliformes</taxon>
        <taxon>Cichlidae</taxon>
        <taxon>African cichlids</taxon>
        <taxon>Pseudocrenilabrinae</taxon>
        <taxon>Haplochromini</taxon>
        <taxon>Haplochromis</taxon>
    </lineage>
</organism>
<dbReference type="Ensembl" id="ENSHBUT00000020608.1">
    <property type="protein sequence ID" value="ENSHBUP00000013015.1"/>
    <property type="gene ID" value="ENSHBUG00000014755.1"/>
</dbReference>
<comment type="catalytic activity">
    <reaction evidence="35">
        <text>hexadecanoyl-CoA + acetyl-CoA = 3-oxooctadecanoyl-CoA + CoA</text>
        <dbReference type="Rhea" id="RHEA:35279"/>
        <dbReference type="ChEBI" id="CHEBI:57287"/>
        <dbReference type="ChEBI" id="CHEBI:57288"/>
        <dbReference type="ChEBI" id="CHEBI:57379"/>
        <dbReference type="ChEBI" id="CHEBI:71407"/>
    </reaction>
    <physiologicalReaction direction="right-to-left" evidence="35">
        <dbReference type="Rhea" id="RHEA:35281"/>
    </physiologicalReaction>
</comment>
<evidence type="ECO:0000256" key="31">
    <source>
        <dbReference type="ARBA" id="ARBA00048001"/>
    </source>
</evidence>
<evidence type="ECO:0000256" key="21">
    <source>
        <dbReference type="ARBA" id="ARBA00030531"/>
    </source>
</evidence>
<comment type="catalytic activity">
    <reaction evidence="38">
        <text>octanoyl-CoA + acetyl-CoA = 3-oxodecanoyl-CoA + CoA</text>
        <dbReference type="Rhea" id="RHEA:31087"/>
        <dbReference type="ChEBI" id="CHEBI:57287"/>
        <dbReference type="ChEBI" id="CHEBI:57288"/>
        <dbReference type="ChEBI" id="CHEBI:57386"/>
        <dbReference type="ChEBI" id="CHEBI:62548"/>
    </reaction>
    <physiologicalReaction direction="right-to-left" evidence="38">
        <dbReference type="Rhea" id="RHEA:31089"/>
    </physiologicalReaction>
</comment>
<evidence type="ECO:0000256" key="23">
    <source>
        <dbReference type="ARBA" id="ARBA00031275"/>
    </source>
</evidence>
<evidence type="ECO:0000256" key="8">
    <source>
        <dbReference type="ARBA" id="ARBA00022679"/>
    </source>
</evidence>
<feature type="domain" description="Thiolase C-terminal" evidence="42">
    <location>
        <begin position="298"/>
        <end position="411"/>
    </location>
</feature>
<comment type="catalytic activity">
    <reaction evidence="17">
        <text>propanoyl-CoA + tetradecanoyl-CoA = 3-oxo-2-methylhexadecanoyl-CoA + CoA</text>
        <dbReference type="Rhea" id="RHEA:46344"/>
        <dbReference type="ChEBI" id="CHEBI:57287"/>
        <dbReference type="ChEBI" id="CHEBI:57385"/>
        <dbReference type="ChEBI" id="CHEBI:57392"/>
        <dbReference type="ChEBI" id="CHEBI:86042"/>
    </reaction>
    <physiologicalReaction direction="right-to-left" evidence="17">
        <dbReference type="Rhea" id="RHEA:46346"/>
    </physiologicalReaction>
</comment>
<evidence type="ECO:0000256" key="28">
    <source>
        <dbReference type="ARBA" id="ARBA00045738"/>
    </source>
</evidence>
<feature type="domain" description="Thiolase N-terminal" evidence="40">
    <location>
        <begin position="32"/>
        <end position="256"/>
    </location>
</feature>
<evidence type="ECO:0000256" key="18">
    <source>
        <dbReference type="ARBA" id="ARBA00024509"/>
    </source>
</evidence>
<evidence type="ECO:0000256" key="7">
    <source>
        <dbReference type="ARBA" id="ARBA00022490"/>
    </source>
</evidence>
<dbReference type="PANTHER" id="PTHR42870:SF1">
    <property type="entry name" value="NON-SPECIFIC LIPID-TRANSFER PROTEIN-LIKE 2"/>
    <property type="match status" value="1"/>
</dbReference>
<dbReference type="Pfam" id="PF00108">
    <property type="entry name" value="Thiolase_N"/>
    <property type="match status" value="1"/>
</dbReference>
<keyword evidence="8" id="KW-0808">Transferase</keyword>
<dbReference type="GO" id="GO:0006869">
    <property type="term" value="P:lipid transport"/>
    <property type="evidence" value="ECO:0007669"/>
    <property type="project" value="UniProtKB-KW"/>
</dbReference>
<dbReference type="SUPFAM" id="SSF53901">
    <property type="entry name" value="Thiolase-like"/>
    <property type="match status" value="2"/>
</dbReference>
<dbReference type="GO" id="GO:0006629">
    <property type="term" value="P:lipid metabolic process"/>
    <property type="evidence" value="ECO:0007669"/>
    <property type="project" value="UniProtKB-KW"/>
</dbReference>
<feature type="domain" description="SCP2" evidence="41">
    <location>
        <begin position="452"/>
        <end position="553"/>
    </location>
</feature>
<dbReference type="EC" id="2.3.1.155" evidence="15"/>
<keyword evidence="9" id="KW-0445">Lipid transport</keyword>
<evidence type="ECO:0000256" key="9">
    <source>
        <dbReference type="ARBA" id="ARBA00023055"/>
    </source>
</evidence>
<evidence type="ECO:0000256" key="11">
    <source>
        <dbReference type="ARBA" id="ARBA00023121"/>
    </source>
</evidence>
<feature type="transmembrane region" description="Helical" evidence="39">
    <location>
        <begin position="589"/>
        <end position="613"/>
    </location>
</feature>
<comment type="subcellular location">
    <subcellularLocation>
        <location evidence="3">Cytoplasm</location>
    </subcellularLocation>
    <subcellularLocation>
        <location evidence="1">Mitochondrion</location>
    </subcellularLocation>
    <subcellularLocation>
        <location evidence="2">Peroxisome</location>
    </subcellularLocation>
</comment>
<evidence type="ECO:0000256" key="25">
    <source>
        <dbReference type="ARBA" id="ARBA00032093"/>
    </source>
</evidence>
<dbReference type="PROSITE" id="PS00098">
    <property type="entry name" value="THIOLASE_1"/>
    <property type="match status" value="1"/>
</dbReference>
<evidence type="ECO:0000256" key="3">
    <source>
        <dbReference type="ARBA" id="ARBA00004496"/>
    </source>
</evidence>
<keyword evidence="11" id="KW-0446">Lipid-binding</keyword>
<evidence type="ECO:0000256" key="36">
    <source>
        <dbReference type="ARBA" id="ARBA00049270"/>
    </source>
</evidence>
<dbReference type="Pfam" id="PF02036">
    <property type="entry name" value="SCP2"/>
    <property type="match status" value="1"/>
</dbReference>
<dbReference type="FunFam" id="3.30.1050.10:FF:000001">
    <property type="entry name" value="Putative Non-specific lipid-transfer protein"/>
    <property type="match status" value="1"/>
</dbReference>
<dbReference type="GO" id="GO:0003988">
    <property type="term" value="F:acetyl-CoA C-acyltransferase activity"/>
    <property type="evidence" value="ECO:0007669"/>
    <property type="project" value="UniProtKB-EC"/>
</dbReference>
<comment type="catalytic activity">
    <reaction evidence="33">
        <text>butanoyl-CoA + acetyl-CoA = 3-oxohexanoyl-CoA + CoA</text>
        <dbReference type="Rhea" id="RHEA:31111"/>
        <dbReference type="ChEBI" id="CHEBI:57287"/>
        <dbReference type="ChEBI" id="CHEBI:57288"/>
        <dbReference type="ChEBI" id="CHEBI:57371"/>
        <dbReference type="ChEBI" id="CHEBI:62418"/>
    </reaction>
    <physiologicalReaction direction="right-to-left" evidence="33">
        <dbReference type="Rhea" id="RHEA:31113"/>
    </physiologicalReaction>
</comment>
<evidence type="ECO:0000256" key="4">
    <source>
        <dbReference type="ARBA" id="ARBA00012352"/>
    </source>
</evidence>
<evidence type="ECO:0000256" key="24">
    <source>
        <dbReference type="ARBA" id="ARBA00031346"/>
    </source>
</evidence>
<evidence type="ECO:0000256" key="10">
    <source>
        <dbReference type="ARBA" id="ARBA00023098"/>
    </source>
</evidence>
<comment type="catalytic activity">
    <reaction evidence="18">
        <text>choloyl-CoA + propanoyl-CoA = 3alpha,7alpha,12alpha-trihydroxy-24-oxo-5beta-cholestan-26-oyl-CoA + CoA</text>
        <dbReference type="Rhea" id="RHEA:16865"/>
        <dbReference type="ChEBI" id="CHEBI:57287"/>
        <dbReference type="ChEBI" id="CHEBI:57373"/>
        <dbReference type="ChEBI" id="CHEBI:57392"/>
        <dbReference type="ChEBI" id="CHEBI:58507"/>
        <dbReference type="EC" id="2.3.1.176"/>
    </reaction>
    <physiologicalReaction direction="right-to-left" evidence="18">
        <dbReference type="Rhea" id="RHEA:16867"/>
    </physiologicalReaction>
</comment>
<keyword evidence="14" id="KW-0012">Acyltransferase</keyword>
<dbReference type="GO" id="GO:0008289">
    <property type="term" value="F:lipid binding"/>
    <property type="evidence" value="ECO:0007669"/>
    <property type="project" value="UniProtKB-KW"/>
</dbReference>
<dbReference type="CDD" id="cd00826">
    <property type="entry name" value="nondecarbox_cond_enzymes"/>
    <property type="match status" value="1"/>
</dbReference>
<evidence type="ECO:0000256" key="1">
    <source>
        <dbReference type="ARBA" id="ARBA00004173"/>
    </source>
</evidence>
<keyword evidence="12" id="KW-0496">Mitochondrion</keyword>
<keyword evidence="13" id="KW-0576">Peroxisome</keyword>
<evidence type="ECO:0000256" key="2">
    <source>
        <dbReference type="ARBA" id="ARBA00004275"/>
    </source>
</evidence>
<comment type="catalytic activity">
    <reaction evidence="20">
        <text>7-dehydrocholesterol(in) = 7-dehydrocholesterol(out)</text>
        <dbReference type="Rhea" id="RHEA:62960"/>
        <dbReference type="ChEBI" id="CHEBI:17759"/>
    </reaction>
</comment>
<dbReference type="InterPro" id="IPR003033">
    <property type="entry name" value="SCP2_sterol-bd_dom"/>
</dbReference>
<reference evidence="43" key="2">
    <citation type="submission" date="2025-09" db="UniProtKB">
        <authorList>
            <consortium name="Ensembl"/>
        </authorList>
    </citation>
    <scope>IDENTIFICATION</scope>
</reference>
<dbReference type="InterPro" id="IPR020613">
    <property type="entry name" value="Thiolase_CS"/>
</dbReference>
<reference evidence="43" key="1">
    <citation type="submission" date="2025-08" db="UniProtKB">
        <authorList>
            <consortium name="Ensembl"/>
        </authorList>
    </citation>
    <scope>IDENTIFICATION</scope>
</reference>
<evidence type="ECO:0000256" key="19">
    <source>
        <dbReference type="ARBA" id="ARBA00024514"/>
    </source>
</evidence>
<comment type="catalytic activity">
    <reaction evidence="19">
        <text>3-oxo-(9Z-octadecenoyl)-CoA + CoA = (7Z)-hexadecenoyl-CoA + acetyl-CoA</text>
        <dbReference type="Rhea" id="RHEA:47400"/>
        <dbReference type="ChEBI" id="CHEBI:57287"/>
        <dbReference type="ChEBI" id="CHEBI:57288"/>
        <dbReference type="ChEBI" id="CHEBI:87695"/>
        <dbReference type="ChEBI" id="CHEBI:87698"/>
    </reaction>
    <physiologicalReaction direction="left-to-right" evidence="19">
        <dbReference type="Rhea" id="RHEA:47401"/>
    </physiologicalReaction>
</comment>
<dbReference type="InterPro" id="IPR020615">
    <property type="entry name" value="Thiolase_acyl_enz_int_AS"/>
</dbReference>
<dbReference type="Proteomes" id="UP000264840">
    <property type="component" value="Unplaced"/>
</dbReference>
<dbReference type="SUPFAM" id="SSF55718">
    <property type="entry name" value="SCP-like"/>
    <property type="match status" value="1"/>
</dbReference>
<evidence type="ECO:0000259" key="40">
    <source>
        <dbReference type="Pfam" id="PF00108"/>
    </source>
</evidence>